<protein>
    <submittedName>
        <fullName evidence="4">GNAT family N-acetyltransferase</fullName>
    </submittedName>
</protein>
<dbReference type="PROSITE" id="PS51186">
    <property type="entry name" value="GNAT"/>
    <property type="match status" value="1"/>
</dbReference>
<dbReference type="InterPro" id="IPR050832">
    <property type="entry name" value="Bact_Acetyltransf"/>
</dbReference>
<feature type="domain" description="N-acetyltransferase" evidence="3">
    <location>
        <begin position="4"/>
        <end position="155"/>
    </location>
</feature>
<dbReference type="InterPro" id="IPR016181">
    <property type="entry name" value="Acyl_CoA_acyltransferase"/>
</dbReference>
<organism evidence="4 5">
    <name type="scientific">Gemmobacter denitrificans</name>
    <dbReference type="NCBI Taxonomy" id="3123040"/>
    <lineage>
        <taxon>Bacteria</taxon>
        <taxon>Pseudomonadati</taxon>
        <taxon>Pseudomonadota</taxon>
        <taxon>Alphaproteobacteria</taxon>
        <taxon>Rhodobacterales</taxon>
        <taxon>Paracoccaceae</taxon>
        <taxon>Gemmobacter</taxon>
    </lineage>
</organism>
<dbReference type="Proteomes" id="UP001431963">
    <property type="component" value="Unassembled WGS sequence"/>
</dbReference>
<dbReference type="CDD" id="cd04301">
    <property type="entry name" value="NAT_SF"/>
    <property type="match status" value="1"/>
</dbReference>
<accession>A0ABU8BS05</accession>
<comment type="caution">
    <text evidence="4">The sequence shown here is derived from an EMBL/GenBank/DDBJ whole genome shotgun (WGS) entry which is preliminary data.</text>
</comment>
<dbReference type="SUPFAM" id="SSF55729">
    <property type="entry name" value="Acyl-CoA N-acyltransferases (Nat)"/>
    <property type="match status" value="1"/>
</dbReference>
<name>A0ABU8BS05_9RHOB</name>
<dbReference type="Gene3D" id="3.40.630.30">
    <property type="match status" value="1"/>
</dbReference>
<keyword evidence="2" id="KW-0012">Acyltransferase</keyword>
<keyword evidence="5" id="KW-1185">Reference proteome</keyword>
<evidence type="ECO:0000259" key="3">
    <source>
        <dbReference type="PROSITE" id="PS51186"/>
    </source>
</evidence>
<sequence>MTKIEIRRDTPLAAEVLPLLQRHLDLMWSASPPESVHALDPQDLAAPGIAFYTLREGEMVLGMGAVKRIDATHAEIKSMHVVAEARGRGLARVLLEHIMDEARALGYRRLSLETGVEDVFAPARALYANAGFVQCPPFEGYWNDPHSYFMTRSLA</sequence>
<evidence type="ECO:0000256" key="2">
    <source>
        <dbReference type="ARBA" id="ARBA00023315"/>
    </source>
</evidence>
<reference evidence="4" key="1">
    <citation type="submission" date="2024-02" db="EMBL/GenBank/DDBJ databases">
        <title>Genome sequences of strain Gemmobacter sp. JM10B15.</title>
        <authorList>
            <person name="Zhang M."/>
        </authorList>
    </citation>
    <scope>NUCLEOTIDE SEQUENCE</scope>
    <source>
        <strain evidence="4">JM10B15</strain>
    </source>
</reference>
<dbReference type="RefSeq" id="WP_335420390.1">
    <property type="nucleotide sequence ID" value="NZ_JBALHR010000002.1"/>
</dbReference>
<dbReference type="EMBL" id="JBALHR010000002">
    <property type="protein sequence ID" value="MEH7827476.1"/>
    <property type="molecule type" value="Genomic_DNA"/>
</dbReference>
<dbReference type="Pfam" id="PF00583">
    <property type="entry name" value="Acetyltransf_1"/>
    <property type="match status" value="1"/>
</dbReference>
<evidence type="ECO:0000313" key="5">
    <source>
        <dbReference type="Proteomes" id="UP001431963"/>
    </source>
</evidence>
<dbReference type="PANTHER" id="PTHR43877">
    <property type="entry name" value="AMINOALKYLPHOSPHONATE N-ACETYLTRANSFERASE-RELATED-RELATED"/>
    <property type="match status" value="1"/>
</dbReference>
<gene>
    <name evidence="4" type="ORF">V6590_04880</name>
</gene>
<evidence type="ECO:0000256" key="1">
    <source>
        <dbReference type="ARBA" id="ARBA00022679"/>
    </source>
</evidence>
<evidence type="ECO:0000313" key="4">
    <source>
        <dbReference type="EMBL" id="MEH7827476.1"/>
    </source>
</evidence>
<dbReference type="PANTHER" id="PTHR43877:SF5">
    <property type="entry name" value="BLL8307 PROTEIN"/>
    <property type="match status" value="1"/>
</dbReference>
<keyword evidence="1" id="KW-0808">Transferase</keyword>
<dbReference type="InterPro" id="IPR000182">
    <property type="entry name" value="GNAT_dom"/>
</dbReference>
<proteinExistence type="predicted"/>